<dbReference type="STRING" id="1033810.HLPCO_001797"/>
<evidence type="ECO:0000313" key="3">
    <source>
        <dbReference type="Proteomes" id="UP000005707"/>
    </source>
</evidence>
<proteinExistence type="predicted"/>
<dbReference type="AlphaFoldDB" id="F7Q1R7"/>
<dbReference type="InParanoid" id="F7Q1R7"/>
<dbReference type="EMBL" id="AFNU02000005">
    <property type="protein sequence ID" value="ERJ12270.1"/>
    <property type="molecule type" value="Genomic_DNA"/>
</dbReference>
<dbReference type="Proteomes" id="UP000005707">
    <property type="component" value="Unassembled WGS sequence"/>
</dbReference>
<dbReference type="Pfam" id="PF08378">
    <property type="entry name" value="NERD"/>
    <property type="match status" value="1"/>
</dbReference>
<keyword evidence="3" id="KW-1185">Reference proteome</keyword>
<gene>
    <name evidence="2" type="ORF">HLPCO_001797</name>
</gene>
<comment type="caution">
    <text evidence="2">The sequence shown here is derived from an EMBL/GenBank/DDBJ whole genome shotgun (WGS) entry which is preliminary data.</text>
</comment>
<reference evidence="2 3" key="1">
    <citation type="journal article" date="2011" name="J. Bacteriol.">
        <title>Genome sequence of Haloplasma contractile, an unusual contractile bacterium from a deep-sea anoxic brine lake.</title>
        <authorList>
            <person name="Antunes A."/>
            <person name="Alam I."/>
            <person name="El Dorry H."/>
            <person name="Siam R."/>
            <person name="Robertson A."/>
            <person name="Bajic V.B."/>
            <person name="Stingl U."/>
        </authorList>
    </citation>
    <scope>NUCLEOTIDE SEQUENCE [LARGE SCALE GENOMIC DNA]</scope>
    <source>
        <strain evidence="2 3">SSD-17B</strain>
    </source>
</reference>
<accession>F7Q1R7</accession>
<organism evidence="2 3">
    <name type="scientific">Haloplasma contractile SSD-17B</name>
    <dbReference type="NCBI Taxonomy" id="1033810"/>
    <lineage>
        <taxon>Bacteria</taxon>
        <taxon>Bacillati</taxon>
        <taxon>Mycoplasmatota</taxon>
        <taxon>Mollicutes</taxon>
        <taxon>Haloplasmatales</taxon>
        <taxon>Haloplasmataceae</taxon>
        <taxon>Haloplasma</taxon>
    </lineage>
</organism>
<feature type="domain" description="NERD" evidence="1">
    <location>
        <begin position="32"/>
        <end position="165"/>
    </location>
</feature>
<evidence type="ECO:0000259" key="1">
    <source>
        <dbReference type="PROSITE" id="PS50965"/>
    </source>
</evidence>
<dbReference type="InterPro" id="IPR011528">
    <property type="entry name" value="NERD"/>
</dbReference>
<evidence type="ECO:0000313" key="2">
    <source>
        <dbReference type="EMBL" id="ERJ12270.1"/>
    </source>
</evidence>
<name>F7Q1R7_9MOLU</name>
<dbReference type="PROSITE" id="PS50965">
    <property type="entry name" value="NERD"/>
    <property type="match status" value="1"/>
</dbReference>
<sequence>MIISNIIDSMVSEKGIPEDDINQYLTSMLYPGDDPFDGQLYKEINKRYGKEAKVLINLYIPSSHKELPYSQVDIMFFYKGNIYVLELKDYAGKIYGIYKNAEWKQCIVNKYQYKNSSKTYTKVNKVTFQNPSHQNAWHIKCLKNICDTDYKNVVVFSDRSELFVKASNVKDPDSFFEYVDNQPDQKDNYELCNEFYYNLCLLNEARNKKVRDTHLAAIKRKHY</sequence>
<protein>
    <submittedName>
        <fullName evidence="2">NerD protein</fullName>
    </submittedName>
</protein>
<reference evidence="2 3" key="2">
    <citation type="journal article" date="2013" name="PLoS ONE">
        <title>INDIGO - INtegrated Data Warehouse of MIcrobial GenOmes with Examples from the Red Sea Extremophiles.</title>
        <authorList>
            <person name="Alam I."/>
            <person name="Antunes A."/>
            <person name="Kamau A.A."/>
            <person name="Ba Alawi W."/>
            <person name="Kalkatawi M."/>
            <person name="Stingl U."/>
            <person name="Bajic V.B."/>
        </authorList>
    </citation>
    <scope>NUCLEOTIDE SEQUENCE [LARGE SCALE GENOMIC DNA]</scope>
    <source>
        <strain evidence="2 3">SSD-17B</strain>
    </source>
</reference>